<dbReference type="Proteomes" id="UP000594468">
    <property type="component" value="Chromosome"/>
</dbReference>
<evidence type="ECO:0000256" key="7">
    <source>
        <dbReference type="ARBA" id="ARBA00022840"/>
    </source>
</evidence>
<sequence length="350" mass="39115">MAEKLLEVKDLKIHFFTDEGVVKAVDGVDINLERGKTLCLVGESGCGKSVTSRAFLKIIHKPGQIVSGEMLYHRPLPNGGYQTVDIAQMDPKGEEIRKIRGKEISMIFQEPMSSLSVLHTVGNQITETILLHEDVSKKEARDRAIELLRLVEIPKPERLIDEYPFRLSGGMRQRVMIAMALSCNPTLLIADEPTTALDVTTQAQILALMKSLQEQYGMALLFITHDLGVVAEIADDVAVMYLGRIIEHTDVDTVFHNPKHPYTQALLESIPKIAVETNDLNPIKGMVPSPFRRPSGCTFHPRCRARFGPCDTVVPSVTHLDENHQVRCLLYENEYARDKVAEIEVESTHG</sequence>
<dbReference type="FunFam" id="3.40.50.300:FF:000016">
    <property type="entry name" value="Oligopeptide ABC transporter ATP-binding component"/>
    <property type="match status" value="1"/>
</dbReference>
<dbReference type="Pfam" id="PF08352">
    <property type="entry name" value="oligo_HPY"/>
    <property type="match status" value="1"/>
</dbReference>
<evidence type="ECO:0000259" key="10">
    <source>
        <dbReference type="PROSITE" id="PS50893"/>
    </source>
</evidence>
<dbReference type="NCBIfam" id="TIGR01727">
    <property type="entry name" value="oligo_HPY"/>
    <property type="match status" value="1"/>
</dbReference>
<dbReference type="InterPro" id="IPR003439">
    <property type="entry name" value="ABC_transporter-like_ATP-bd"/>
</dbReference>
<dbReference type="Gene3D" id="3.40.50.300">
    <property type="entry name" value="P-loop containing nucleotide triphosphate hydrolases"/>
    <property type="match status" value="1"/>
</dbReference>
<dbReference type="InterPro" id="IPR013563">
    <property type="entry name" value="Oligopep_ABC_C"/>
</dbReference>
<keyword evidence="7 11" id="KW-0067">ATP-binding</keyword>
<evidence type="ECO:0000256" key="3">
    <source>
        <dbReference type="ARBA" id="ARBA00022448"/>
    </source>
</evidence>
<dbReference type="InterPro" id="IPR027417">
    <property type="entry name" value="P-loop_NTPase"/>
</dbReference>
<dbReference type="GO" id="GO:0015833">
    <property type="term" value="P:peptide transport"/>
    <property type="evidence" value="ECO:0007669"/>
    <property type="project" value="InterPro"/>
</dbReference>
<keyword evidence="4" id="KW-1003">Cell membrane</keyword>
<dbReference type="GO" id="GO:0016887">
    <property type="term" value="F:ATP hydrolysis activity"/>
    <property type="evidence" value="ECO:0007669"/>
    <property type="project" value="InterPro"/>
</dbReference>
<dbReference type="PANTHER" id="PTHR43297">
    <property type="entry name" value="OLIGOPEPTIDE TRANSPORT ATP-BINDING PROTEIN APPD"/>
    <property type="match status" value="1"/>
</dbReference>
<comment type="similarity">
    <text evidence="2">Belongs to the ABC transporter superfamily.</text>
</comment>
<gene>
    <name evidence="11" type="ORF">G4Y79_07175</name>
</gene>
<keyword evidence="9" id="KW-0472">Membrane</keyword>
<keyword evidence="5" id="KW-0997">Cell inner membrane</keyword>
<evidence type="ECO:0000256" key="4">
    <source>
        <dbReference type="ARBA" id="ARBA00022475"/>
    </source>
</evidence>
<dbReference type="Pfam" id="PF00005">
    <property type="entry name" value="ABC_tran"/>
    <property type="match status" value="1"/>
</dbReference>
<keyword evidence="12" id="KW-1185">Reference proteome</keyword>
<organism evidence="11 12">
    <name type="scientific">Phototrophicus methaneseepsis</name>
    <dbReference type="NCBI Taxonomy" id="2710758"/>
    <lineage>
        <taxon>Bacteria</taxon>
        <taxon>Bacillati</taxon>
        <taxon>Chloroflexota</taxon>
        <taxon>Candidatus Thermofontia</taxon>
        <taxon>Phototrophicales</taxon>
        <taxon>Phototrophicaceae</taxon>
        <taxon>Phototrophicus</taxon>
    </lineage>
</organism>
<keyword evidence="6" id="KW-0547">Nucleotide-binding</keyword>
<reference evidence="11 12" key="1">
    <citation type="submission" date="2020-02" db="EMBL/GenBank/DDBJ databases">
        <authorList>
            <person name="Zheng R.K."/>
            <person name="Sun C.M."/>
        </authorList>
    </citation>
    <scope>NUCLEOTIDE SEQUENCE [LARGE SCALE GENOMIC DNA]</scope>
    <source>
        <strain evidence="12">rifampicinis</strain>
    </source>
</reference>
<dbReference type="InterPro" id="IPR017871">
    <property type="entry name" value="ABC_transporter-like_CS"/>
</dbReference>
<dbReference type="EMBL" id="CP062983">
    <property type="protein sequence ID" value="QPC84146.1"/>
    <property type="molecule type" value="Genomic_DNA"/>
</dbReference>
<dbReference type="AlphaFoldDB" id="A0A7S8EC06"/>
<accession>A0A7S8EC06</accession>
<name>A0A7S8EC06_9CHLR</name>
<dbReference type="GO" id="GO:0005886">
    <property type="term" value="C:plasma membrane"/>
    <property type="evidence" value="ECO:0007669"/>
    <property type="project" value="UniProtKB-SubCell"/>
</dbReference>
<protein>
    <submittedName>
        <fullName evidence="11">ABC transporter ATP-binding protein</fullName>
    </submittedName>
</protein>
<evidence type="ECO:0000313" key="11">
    <source>
        <dbReference type="EMBL" id="QPC84146.1"/>
    </source>
</evidence>
<dbReference type="RefSeq" id="WP_195172210.1">
    <property type="nucleotide sequence ID" value="NZ_CP062983.1"/>
</dbReference>
<dbReference type="KEGG" id="pmet:G4Y79_07175"/>
<dbReference type="SMART" id="SM00382">
    <property type="entry name" value="AAA"/>
    <property type="match status" value="1"/>
</dbReference>
<dbReference type="GO" id="GO:0005524">
    <property type="term" value="F:ATP binding"/>
    <property type="evidence" value="ECO:0007669"/>
    <property type="project" value="UniProtKB-KW"/>
</dbReference>
<evidence type="ECO:0000256" key="8">
    <source>
        <dbReference type="ARBA" id="ARBA00022967"/>
    </source>
</evidence>
<dbReference type="SUPFAM" id="SSF52540">
    <property type="entry name" value="P-loop containing nucleoside triphosphate hydrolases"/>
    <property type="match status" value="1"/>
</dbReference>
<dbReference type="PANTHER" id="PTHR43297:SF14">
    <property type="entry name" value="ATPASE AAA-TYPE CORE DOMAIN-CONTAINING PROTEIN"/>
    <property type="match status" value="1"/>
</dbReference>
<evidence type="ECO:0000256" key="1">
    <source>
        <dbReference type="ARBA" id="ARBA00004202"/>
    </source>
</evidence>
<dbReference type="PROSITE" id="PS50893">
    <property type="entry name" value="ABC_TRANSPORTER_2"/>
    <property type="match status" value="1"/>
</dbReference>
<evidence type="ECO:0000256" key="9">
    <source>
        <dbReference type="ARBA" id="ARBA00023136"/>
    </source>
</evidence>
<comment type="subcellular location">
    <subcellularLocation>
        <location evidence="1">Cell membrane</location>
        <topology evidence="1">Peripheral membrane protein</topology>
    </subcellularLocation>
</comment>
<feature type="domain" description="ABC transporter" evidence="10">
    <location>
        <begin position="8"/>
        <end position="267"/>
    </location>
</feature>
<evidence type="ECO:0000256" key="5">
    <source>
        <dbReference type="ARBA" id="ARBA00022519"/>
    </source>
</evidence>
<keyword evidence="3" id="KW-0813">Transport</keyword>
<keyword evidence="8" id="KW-1278">Translocase</keyword>
<dbReference type="InterPro" id="IPR050388">
    <property type="entry name" value="ABC_Ni/Peptide_Import"/>
</dbReference>
<dbReference type="CDD" id="cd03257">
    <property type="entry name" value="ABC_NikE_OppD_transporters"/>
    <property type="match status" value="1"/>
</dbReference>
<dbReference type="InterPro" id="IPR003593">
    <property type="entry name" value="AAA+_ATPase"/>
</dbReference>
<evidence type="ECO:0000313" key="12">
    <source>
        <dbReference type="Proteomes" id="UP000594468"/>
    </source>
</evidence>
<proteinExistence type="inferred from homology"/>
<evidence type="ECO:0000256" key="6">
    <source>
        <dbReference type="ARBA" id="ARBA00022741"/>
    </source>
</evidence>
<dbReference type="PROSITE" id="PS00211">
    <property type="entry name" value="ABC_TRANSPORTER_1"/>
    <property type="match status" value="1"/>
</dbReference>
<evidence type="ECO:0000256" key="2">
    <source>
        <dbReference type="ARBA" id="ARBA00005417"/>
    </source>
</evidence>